<gene>
    <name evidence="1" type="ORF">PUN28_015484</name>
</gene>
<evidence type="ECO:0000313" key="1">
    <source>
        <dbReference type="EMBL" id="KAL0106982.1"/>
    </source>
</evidence>
<sequence length="122" mass="13927">MHDGSPSLLLLLRRGAGSSFARKTLTTLVPLLSPLRETNESHSRLITNKYQCISTYCPRDEYSARIKTRRHVNHLVRSQGPDIACRSHREVYHCPHCDRRLAGCSRAVYRTREPRAATERAA</sequence>
<accession>A0AAW2EV13</accession>
<keyword evidence="2" id="KW-1185">Reference proteome</keyword>
<evidence type="ECO:0000313" key="2">
    <source>
        <dbReference type="Proteomes" id="UP001430953"/>
    </source>
</evidence>
<dbReference type="AlphaFoldDB" id="A0AAW2EV13"/>
<proteinExistence type="predicted"/>
<comment type="caution">
    <text evidence="1">The sequence shown here is derived from an EMBL/GenBank/DDBJ whole genome shotgun (WGS) entry which is preliminary data.</text>
</comment>
<reference evidence="1 2" key="1">
    <citation type="submission" date="2023-03" db="EMBL/GenBank/DDBJ databases">
        <title>High recombination rates correlate with genetic variation in Cardiocondyla obscurior ants.</title>
        <authorList>
            <person name="Errbii M."/>
        </authorList>
    </citation>
    <scope>NUCLEOTIDE SEQUENCE [LARGE SCALE GENOMIC DNA]</scope>
    <source>
        <strain evidence="1">Alpha-2009</strain>
        <tissue evidence="1">Whole body</tissue>
    </source>
</reference>
<name>A0AAW2EV13_9HYME</name>
<protein>
    <submittedName>
        <fullName evidence="1">Uncharacterized protein</fullName>
    </submittedName>
</protein>
<organism evidence="1 2">
    <name type="scientific">Cardiocondyla obscurior</name>
    <dbReference type="NCBI Taxonomy" id="286306"/>
    <lineage>
        <taxon>Eukaryota</taxon>
        <taxon>Metazoa</taxon>
        <taxon>Ecdysozoa</taxon>
        <taxon>Arthropoda</taxon>
        <taxon>Hexapoda</taxon>
        <taxon>Insecta</taxon>
        <taxon>Pterygota</taxon>
        <taxon>Neoptera</taxon>
        <taxon>Endopterygota</taxon>
        <taxon>Hymenoptera</taxon>
        <taxon>Apocrita</taxon>
        <taxon>Aculeata</taxon>
        <taxon>Formicoidea</taxon>
        <taxon>Formicidae</taxon>
        <taxon>Myrmicinae</taxon>
        <taxon>Cardiocondyla</taxon>
    </lineage>
</organism>
<dbReference type="Proteomes" id="UP001430953">
    <property type="component" value="Unassembled WGS sequence"/>
</dbReference>
<dbReference type="EMBL" id="JADYXP020000017">
    <property type="protein sequence ID" value="KAL0106982.1"/>
    <property type="molecule type" value="Genomic_DNA"/>
</dbReference>